<proteinExistence type="inferred from homology"/>
<gene>
    <name evidence="9" type="primary">Acey_s0143.g2369</name>
    <name evidence="9" type="synonym">Acey-F31C3.5</name>
    <name evidence="9" type="ORF">Y032_0143g2369</name>
</gene>
<feature type="domain" description="GINS subunit" evidence="7">
    <location>
        <begin position="167"/>
        <end position="267"/>
    </location>
</feature>
<feature type="region of interest" description="Disordered" evidence="6">
    <location>
        <begin position="1"/>
        <end position="29"/>
    </location>
</feature>
<name>A0A016T283_9BILA</name>
<dbReference type="InterPro" id="IPR036224">
    <property type="entry name" value="GINS_bundle-like_dom_sf"/>
</dbReference>
<dbReference type="CDD" id="cd11712">
    <property type="entry name" value="GINS_A_psf2"/>
    <property type="match status" value="1"/>
</dbReference>
<dbReference type="OrthoDB" id="1938138at2759"/>
<dbReference type="EMBL" id="JARK01001479">
    <property type="protein sequence ID" value="EYB97068.1"/>
    <property type="molecule type" value="Genomic_DNA"/>
</dbReference>
<comment type="similarity">
    <text evidence="2">Belongs to the GINS2/PSF2 family.</text>
</comment>
<sequence length="281" mass="31729">MHTLLTTPLDRLEHGAGGTDENENDGPQRSGAALRLVQHVLQNLTTEVFCMQCTAATRDMITVRGNVRDITKQLTRRSLAEYFGGKLQGFEIWLLCQRFAFKMDPEHCEFLAEDVMIQIVPRRNEPVLHLVCGDVGPLEAGIPVEVPLWLAVDLRRKHHCEIVPPSWFNLDELKRLVAIEGETEGLSRLPAFIFEISNILVRAAKEDIVDGDQIKVLIQDLWDKREAKLRTSSLKLLSQHTHAHVRLDAVQPLEVAALRPNLSACKQIARLVRNAHNVQPD</sequence>
<dbReference type="Proteomes" id="UP000024635">
    <property type="component" value="Unassembled WGS sequence"/>
</dbReference>
<feature type="domain" description="DNA replication complex GINS protein PSF2 N-terminal" evidence="8">
    <location>
        <begin position="104"/>
        <end position="163"/>
    </location>
</feature>
<dbReference type="SUPFAM" id="SSF158573">
    <property type="entry name" value="GINS helical bundle-like"/>
    <property type="match status" value="1"/>
</dbReference>
<evidence type="ECO:0000313" key="9">
    <source>
        <dbReference type="EMBL" id="EYB97068.1"/>
    </source>
</evidence>
<dbReference type="CDD" id="cd21694">
    <property type="entry name" value="GINS_B_Psf2"/>
    <property type="match status" value="1"/>
</dbReference>
<dbReference type="AlphaFoldDB" id="A0A016T283"/>
<dbReference type="GO" id="GO:0006260">
    <property type="term" value="P:DNA replication"/>
    <property type="evidence" value="ECO:0007669"/>
    <property type="project" value="UniProtKB-KW"/>
</dbReference>
<dbReference type="STRING" id="53326.A0A016T283"/>
<evidence type="ECO:0000256" key="6">
    <source>
        <dbReference type="SAM" id="MobiDB-lite"/>
    </source>
</evidence>
<dbReference type="SUPFAM" id="SSF160059">
    <property type="entry name" value="PriA/YqbF domain"/>
    <property type="match status" value="1"/>
</dbReference>
<accession>A0A016T283</accession>
<organism evidence="9 10">
    <name type="scientific">Ancylostoma ceylanicum</name>
    <dbReference type="NCBI Taxonomy" id="53326"/>
    <lineage>
        <taxon>Eukaryota</taxon>
        <taxon>Metazoa</taxon>
        <taxon>Ecdysozoa</taxon>
        <taxon>Nematoda</taxon>
        <taxon>Chromadorea</taxon>
        <taxon>Rhabditida</taxon>
        <taxon>Rhabditina</taxon>
        <taxon>Rhabditomorpha</taxon>
        <taxon>Strongyloidea</taxon>
        <taxon>Ancylostomatidae</taxon>
        <taxon>Ancylostomatinae</taxon>
        <taxon>Ancylostoma</taxon>
    </lineage>
</organism>
<dbReference type="InterPro" id="IPR007257">
    <property type="entry name" value="GINS_Psf2"/>
</dbReference>
<evidence type="ECO:0000256" key="5">
    <source>
        <dbReference type="ARBA" id="ARBA00030871"/>
    </source>
</evidence>
<evidence type="ECO:0000259" key="8">
    <source>
        <dbReference type="Pfam" id="PF25005"/>
    </source>
</evidence>
<evidence type="ECO:0000256" key="2">
    <source>
        <dbReference type="ARBA" id="ARBA00010565"/>
    </source>
</evidence>
<evidence type="ECO:0000313" key="10">
    <source>
        <dbReference type="Proteomes" id="UP000024635"/>
    </source>
</evidence>
<evidence type="ECO:0000259" key="7">
    <source>
        <dbReference type="Pfam" id="PF05916"/>
    </source>
</evidence>
<evidence type="ECO:0000256" key="4">
    <source>
        <dbReference type="ARBA" id="ARBA00023242"/>
    </source>
</evidence>
<dbReference type="GO" id="GO:0000811">
    <property type="term" value="C:GINS complex"/>
    <property type="evidence" value="ECO:0007669"/>
    <property type="project" value="TreeGrafter"/>
</dbReference>
<comment type="caution">
    <text evidence="9">The sequence shown here is derived from an EMBL/GenBank/DDBJ whole genome shotgun (WGS) entry which is preliminary data.</text>
</comment>
<comment type="subcellular location">
    <subcellularLocation>
        <location evidence="1">Nucleus</location>
    </subcellularLocation>
</comment>
<keyword evidence="10" id="KW-1185">Reference proteome</keyword>
<keyword evidence="4" id="KW-0539">Nucleus</keyword>
<dbReference type="Pfam" id="PF05916">
    <property type="entry name" value="Sld5"/>
    <property type="match status" value="1"/>
</dbReference>
<evidence type="ECO:0000256" key="1">
    <source>
        <dbReference type="ARBA" id="ARBA00004123"/>
    </source>
</evidence>
<protein>
    <recommendedName>
        <fullName evidence="5">GINS complex subunit 2</fullName>
    </recommendedName>
</protein>
<dbReference type="InterPro" id="IPR021151">
    <property type="entry name" value="GINS_A"/>
</dbReference>
<dbReference type="PANTHER" id="PTHR12772:SF0">
    <property type="entry name" value="DNA REPLICATION COMPLEX GINS PROTEIN PSF2"/>
    <property type="match status" value="1"/>
</dbReference>
<dbReference type="Gene3D" id="1.20.58.1020">
    <property type="match status" value="1"/>
</dbReference>
<keyword evidence="3" id="KW-0235">DNA replication</keyword>
<dbReference type="GO" id="GO:0000727">
    <property type="term" value="P:double-strand break repair via break-induced replication"/>
    <property type="evidence" value="ECO:0007669"/>
    <property type="project" value="TreeGrafter"/>
</dbReference>
<dbReference type="PANTHER" id="PTHR12772">
    <property type="entry name" value="DNA REPLICATION COMPLEX GINS PROTEIN PSF2"/>
    <property type="match status" value="1"/>
</dbReference>
<reference evidence="10" key="1">
    <citation type="journal article" date="2015" name="Nat. Genet.">
        <title>The genome and transcriptome of the zoonotic hookworm Ancylostoma ceylanicum identify infection-specific gene families.</title>
        <authorList>
            <person name="Schwarz E.M."/>
            <person name="Hu Y."/>
            <person name="Antoshechkin I."/>
            <person name="Miller M.M."/>
            <person name="Sternberg P.W."/>
            <person name="Aroian R.V."/>
        </authorList>
    </citation>
    <scope>NUCLEOTIDE SEQUENCE</scope>
    <source>
        <strain evidence="10">HY135</strain>
    </source>
</reference>
<dbReference type="Pfam" id="PF25005">
    <property type="entry name" value="PSF2_N"/>
    <property type="match status" value="1"/>
</dbReference>
<dbReference type="FunFam" id="3.40.5.50:FF:000001">
    <property type="entry name" value="DNA replication complex GINS protein PSF2"/>
    <property type="match status" value="1"/>
</dbReference>
<evidence type="ECO:0000256" key="3">
    <source>
        <dbReference type="ARBA" id="ARBA00022705"/>
    </source>
</evidence>
<dbReference type="InterPro" id="IPR056784">
    <property type="entry name" value="PSF2_N"/>
</dbReference>
<dbReference type="Gene3D" id="3.40.5.50">
    <property type="match status" value="1"/>
</dbReference>